<dbReference type="SUPFAM" id="SSF53474">
    <property type="entry name" value="alpha/beta-Hydrolases"/>
    <property type="match status" value="1"/>
</dbReference>
<feature type="domain" description="AB hydrolase-1" evidence="2">
    <location>
        <begin position="36"/>
        <end position="211"/>
    </location>
</feature>
<accession>A0A1G8YEA9</accession>
<evidence type="ECO:0000313" key="3">
    <source>
        <dbReference type="EMBL" id="SDK01066.1"/>
    </source>
</evidence>
<feature type="region of interest" description="Disordered" evidence="1">
    <location>
        <begin position="129"/>
        <end position="150"/>
    </location>
</feature>
<dbReference type="AlphaFoldDB" id="A0A1G8YEA9"/>
<evidence type="ECO:0000313" key="4">
    <source>
        <dbReference type="Proteomes" id="UP000198856"/>
    </source>
</evidence>
<feature type="compositionally biased region" description="Basic and acidic residues" evidence="1">
    <location>
        <begin position="137"/>
        <end position="150"/>
    </location>
</feature>
<dbReference type="Gene3D" id="3.40.50.1820">
    <property type="entry name" value="alpha/beta hydrolase"/>
    <property type="match status" value="1"/>
</dbReference>
<dbReference type="GO" id="GO:0016787">
    <property type="term" value="F:hydrolase activity"/>
    <property type="evidence" value="ECO:0007669"/>
    <property type="project" value="UniProtKB-KW"/>
</dbReference>
<evidence type="ECO:0000259" key="2">
    <source>
        <dbReference type="Pfam" id="PF12697"/>
    </source>
</evidence>
<dbReference type="InterPro" id="IPR000073">
    <property type="entry name" value="AB_hydrolase_1"/>
</dbReference>
<keyword evidence="3" id="KW-0378">Hydrolase</keyword>
<proteinExistence type="predicted"/>
<protein>
    <submittedName>
        <fullName evidence="3">Lysophospholipase, alpha-beta hydrolase superfamily</fullName>
    </submittedName>
</protein>
<dbReference type="Proteomes" id="UP000198856">
    <property type="component" value="Unassembled WGS sequence"/>
</dbReference>
<organism evidence="3 4">
    <name type="scientific">Halovenus aranensis</name>
    <dbReference type="NCBI Taxonomy" id="890420"/>
    <lineage>
        <taxon>Archaea</taxon>
        <taxon>Methanobacteriati</taxon>
        <taxon>Methanobacteriota</taxon>
        <taxon>Stenosarchaea group</taxon>
        <taxon>Halobacteria</taxon>
        <taxon>Halobacteriales</taxon>
        <taxon>Haloarculaceae</taxon>
        <taxon>Halovenus</taxon>
    </lineage>
</organism>
<dbReference type="OrthoDB" id="193760at2157"/>
<gene>
    <name evidence="3" type="ORF">SAMN05216226_11457</name>
</gene>
<evidence type="ECO:0000256" key="1">
    <source>
        <dbReference type="SAM" id="MobiDB-lite"/>
    </source>
</evidence>
<keyword evidence="4" id="KW-1185">Reference proteome</keyword>
<dbReference type="Pfam" id="PF12697">
    <property type="entry name" value="Abhydrolase_6"/>
    <property type="match status" value="1"/>
</dbReference>
<reference evidence="3 4" key="1">
    <citation type="submission" date="2016-10" db="EMBL/GenBank/DDBJ databases">
        <authorList>
            <person name="de Groot N.N."/>
        </authorList>
    </citation>
    <scope>NUCLEOTIDE SEQUENCE [LARGE SCALE GENOMIC DNA]</scope>
    <source>
        <strain evidence="3 4">IBRC-M10015</strain>
    </source>
</reference>
<dbReference type="EMBL" id="FNFC01000014">
    <property type="protein sequence ID" value="SDK01066.1"/>
    <property type="molecule type" value="Genomic_DNA"/>
</dbReference>
<dbReference type="InterPro" id="IPR029058">
    <property type="entry name" value="AB_hydrolase_fold"/>
</dbReference>
<name>A0A1G8YEA9_9EURY</name>
<sequence>MRLREAGPTSGPDVVIVLGWGNRLHHENVQWLSDQLTEAGYRTHTFQIPDVIDDFEREYLAPVREYVAELGAVRLVGHSTGGLITAFLDWAKTNTYLSPWWGIPSGPAGLDVAVLSALSRIPTRRPLVPVGQSDRQSIGDRATEKQLREGPTRAAPSFLREIRRAHSERPPVSSDAVVFCSPRDTVVSVRAIAEAASFDQLVFYDGGHELFSSKKRDTYRETLLDAVANGRDALDA</sequence>
<dbReference type="RefSeq" id="WP_092704004.1">
    <property type="nucleotide sequence ID" value="NZ_FNFC01000014.1"/>
</dbReference>